<keyword evidence="2 5" id="KW-0812">Transmembrane</keyword>
<dbReference type="GO" id="GO:0005886">
    <property type="term" value="C:plasma membrane"/>
    <property type="evidence" value="ECO:0007669"/>
    <property type="project" value="UniProtKB-SubCell"/>
</dbReference>
<organism evidence="7 8">
    <name type="scientific">Planotetraspora mira</name>
    <dbReference type="NCBI Taxonomy" id="58121"/>
    <lineage>
        <taxon>Bacteria</taxon>
        <taxon>Bacillati</taxon>
        <taxon>Actinomycetota</taxon>
        <taxon>Actinomycetes</taxon>
        <taxon>Streptosporangiales</taxon>
        <taxon>Streptosporangiaceae</taxon>
        <taxon>Planotetraspora</taxon>
    </lineage>
</organism>
<dbReference type="Gene3D" id="1.20.1720.10">
    <property type="entry name" value="Multidrug resistance protein D"/>
    <property type="match status" value="1"/>
</dbReference>
<evidence type="ECO:0000313" key="7">
    <source>
        <dbReference type="EMBL" id="GII27263.1"/>
    </source>
</evidence>
<dbReference type="Proteomes" id="UP000650628">
    <property type="component" value="Unassembled WGS sequence"/>
</dbReference>
<feature type="transmembrane region" description="Helical" evidence="5">
    <location>
        <begin position="107"/>
        <end position="129"/>
    </location>
</feature>
<dbReference type="InterPro" id="IPR020846">
    <property type="entry name" value="MFS_dom"/>
</dbReference>
<feature type="transmembrane region" description="Helical" evidence="5">
    <location>
        <begin position="169"/>
        <end position="188"/>
    </location>
</feature>
<evidence type="ECO:0000256" key="4">
    <source>
        <dbReference type="ARBA" id="ARBA00023136"/>
    </source>
</evidence>
<accession>A0A8J3THT1</accession>
<dbReference type="PROSITE" id="PS50850">
    <property type="entry name" value="MFS"/>
    <property type="match status" value="1"/>
</dbReference>
<comment type="caution">
    <text evidence="7">The sequence shown here is derived from an EMBL/GenBank/DDBJ whole genome shotgun (WGS) entry which is preliminary data.</text>
</comment>
<evidence type="ECO:0000256" key="3">
    <source>
        <dbReference type="ARBA" id="ARBA00022989"/>
    </source>
</evidence>
<dbReference type="SUPFAM" id="SSF103473">
    <property type="entry name" value="MFS general substrate transporter"/>
    <property type="match status" value="1"/>
</dbReference>
<evidence type="ECO:0000313" key="8">
    <source>
        <dbReference type="Proteomes" id="UP000650628"/>
    </source>
</evidence>
<dbReference type="PRINTS" id="PR01036">
    <property type="entry name" value="TCRTETB"/>
</dbReference>
<feature type="domain" description="Major facilitator superfamily (MFS) profile" evidence="6">
    <location>
        <begin position="18"/>
        <end position="449"/>
    </location>
</feature>
<evidence type="ECO:0000256" key="5">
    <source>
        <dbReference type="SAM" id="Phobius"/>
    </source>
</evidence>
<feature type="transmembrane region" description="Helical" evidence="5">
    <location>
        <begin position="141"/>
        <end position="163"/>
    </location>
</feature>
<sequence>MSATSTESAVFSPRLRALSAGMVALSTLVAFEYLAVATAMPVVGRELDGYHLYGLAFSGGLAAGVIATVAGGRWSDAKGPRAPLWTGVAAFMGGLLIAGTAPTMEVFLAGRFIQGLGGGLFNVALYVLVAQVYPAQAHPRVFSLLAAAWVLPSVVGPAITGIVAEQLSWRWVFLGVPVLAAPAALVLWRGLPRGTAPPAAGTDGNRDFVPALVWGAVAALGAALLQYGSGTSWPGSSLAIVGLVLLALALPRLLPPGTLRAARGLPAVVALRGLAAGAFFATEVFVPLTLMSERGLSPAQAGIALTGGALAWSLGSWIQGRGSFGRATVLRVGTALIAAGIAVTALAVFDSVPVLAAFAGWVLAGLGVGLVYPTLSVLVLELSAPGEEGRNSASLGIGESVFSIVAVAATGAIFAGFGGTPAVYLACFALLVVMAGTGAAVAGRFDHAR</sequence>
<protein>
    <submittedName>
        <fullName evidence="7">MFS transporter</fullName>
    </submittedName>
</protein>
<feature type="transmembrane region" description="Helical" evidence="5">
    <location>
        <begin position="298"/>
        <end position="317"/>
    </location>
</feature>
<feature type="transmembrane region" description="Helical" evidence="5">
    <location>
        <begin position="82"/>
        <end position="101"/>
    </location>
</feature>
<feature type="transmembrane region" description="Helical" evidence="5">
    <location>
        <begin position="50"/>
        <end position="70"/>
    </location>
</feature>
<dbReference type="EMBL" id="BOOO01000003">
    <property type="protein sequence ID" value="GII27263.1"/>
    <property type="molecule type" value="Genomic_DNA"/>
</dbReference>
<feature type="transmembrane region" description="Helical" evidence="5">
    <location>
        <begin position="21"/>
        <end position="44"/>
    </location>
</feature>
<feature type="transmembrane region" description="Helical" evidence="5">
    <location>
        <begin position="329"/>
        <end position="349"/>
    </location>
</feature>
<evidence type="ECO:0000256" key="2">
    <source>
        <dbReference type="ARBA" id="ARBA00022692"/>
    </source>
</evidence>
<gene>
    <name evidence="7" type="ORF">Pmi06nite_07050</name>
</gene>
<keyword evidence="3 5" id="KW-1133">Transmembrane helix</keyword>
<comment type="subcellular location">
    <subcellularLocation>
        <location evidence="1">Cell membrane</location>
        <topology evidence="1">Multi-pass membrane protein</topology>
    </subcellularLocation>
</comment>
<feature type="transmembrane region" description="Helical" evidence="5">
    <location>
        <begin position="392"/>
        <end position="417"/>
    </location>
</feature>
<feature type="transmembrane region" description="Helical" evidence="5">
    <location>
        <begin position="355"/>
        <end position="380"/>
    </location>
</feature>
<proteinExistence type="predicted"/>
<evidence type="ECO:0000259" key="6">
    <source>
        <dbReference type="PROSITE" id="PS50850"/>
    </source>
</evidence>
<feature type="transmembrane region" description="Helical" evidence="5">
    <location>
        <begin position="208"/>
        <end position="227"/>
    </location>
</feature>
<dbReference type="AlphaFoldDB" id="A0A8J3THT1"/>
<dbReference type="RefSeq" id="WP_203951348.1">
    <property type="nucleotide sequence ID" value="NZ_BOOO01000003.1"/>
</dbReference>
<keyword evidence="4 5" id="KW-0472">Membrane</keyword>
<keyword evidence="8" id="KW-1185">Reference proteome</keyword>
<dbReference type="PANTHER" id="PTHR23501">
    <property type="entry name" value="MAJOR FACILITATOR SUPERFAMILY"/>
    <property type="match status" value="1"/>
</dbReference>
<feature type="transmembrane region" description="Helical" evidence="5">
    <location>
        <begin position="423"/>
        <end position="443"/>
    </location>
</feature>
<feature type="transmembrane region" description="Helical" evidence="5">
    <location>
        <begin position="265"/>
        <end position="286"/>
    </location>
</feature>
<dbReference type="GO" id="GO:0022857">
    <property type="term" value="F:transmembrane transporter activity"/>
    <property type="evidence" value="ECO:0007669"/>
    <property type="project" value="InterPro"/>
</dbReference>
<feature type="transmembrane region" description="Helical" evidence="5">
    <location>
        <begin position="233"/>
        <end position="253"/>
    </location>
</feature>
<evidence type="ECO:0000256" key="1">
    <source>
        <dbReference type="ARBA" id="ARBA00004651"/>
    </source>
</evidence>
<name>A0A8J3THT1_9ACTN</name>
<dbReference type="Gene3D" id="1.20.1250.20">
    <property type="entry name" value="MFS general substrate transporter like domains"/>
    <property type="match status" value="1"/>
</dbReference>
<reference evidence="7 8" key="1">
    <citation type="submission" date="2021-01" db="EMBL/GenBank/DDBJ databases">
        <title>Whole genome shotgun sequence of Planotetraspora mira NBRC 15435.</title>
        <authorList>
            <person name="Komaki H."/>
            <person name="Tamura T."/>
        </authorList>
    </citation>
    <scope>NUCLEOTIDE SEQUENCE [LARGE SCALE GENOMIC DNA]</scope>
    <source>
        <strain evidence="7 8">NBRC 15435</strain>
    </source>
</reference>
<dbReference type="InterPro" id="IPR036259">
    <property type="entry name" value="MFS_trans_sf"/>
</dbReference>
<dbReference type="Pfam" id="PF07690">
    <property type="entry name" value="MFS_1"/>
    <property type="match status" value="1"/>
</dbReference>
<dbReference type="PANTHER" id="PTHR23501:SF154">
    <property type="entry name" value="MULTIDRUG-EFFLUX TRANSPORTER RV1634-RELATED"/>
    <property type="match status" value="1"/>
</dbReference>
<dbReference type="InterPro" id="IPR011701">
    <property type="entry name" value="MFS"/>
</dbReference>